<evidence type="ECO:0000313" key="3">
    <source>
        <dbReference type="Proteomes" id="UP001165120"/>
    </source>
</evidence>
<feature type="compositionally biased region" description="Basic and acidic residues" evidence="1">
    <location>
        <begin position="46"/>
        <end position="65"/>
    </location>
</feature>
<name>A0A9W6T4K4_CANBO</name>
<evidence type="ECO:0000256" key="1">
    <source>
        <dbReference type="SAM" id="MobiDB-lite"/>
    </source>
</evidence>
<reference evidence="2" key="1">
    <citation type="submission" date="2023-04" db="EMBL/GenBank/DDBJ databases">
        <title>Candida boidinii NBRC 10035.</title>
        <authorList>
            <person name="Ichikawa N."/>
            <person name="Sato H."/>
            <person name="Tonouchi N."/>
        </authorList>
    </citation>
    <scope>NUCLEOTIDE SEQUENCE</scope>
    <source>
        <strain evidence="2">NBRC 10035</strain>
    </source>
</reference>
<comment type="caution">
    <text evidence="2">The sequence shown here is derived from an EMBL/GenBank/DDBJ whole genome shotgun (WGS) entry which is preliminary data.</text>
</comment>
<feature type="compositionally biased region" description="Basic and acidic residues" evidence="1">
    <location>
        <begin position="25"/>
        <end position="37"/>
    </location>
</feature>
<gene>
    <name evidence="2" type="ORF">Cboi02_000482700</name>
</gene>
<dbReference type="AlphaFoldDB" id="A0A9W6T4K4"/>
<dbReference type="Proteomes" id="UP001165120">
    <property type="component" value="Unassembled WGS sequence"/>
</dbReference>
<keyword evidence="3" id="KW-1185">Reference proteome</keyword>
<organism evidence="2 3">
    <name type="scientific">Candida boidinii</name>
    <name type="common">Yeast</name>
    <dbReference type="NCBI Taxonomy" id="5477"/>
    <lineage>
        <taxon>Eukaryota</taxon>
        <taxon>Fungi</taxon>
        <taxon>Dikarya</taxon>
        <taxon>Ascomycota</taxon>
        <taxon>Saccharomycotina</taxon>
        <taxon>Pichiomycetes</taxon>
        <taxon>Pichiales</taxon>
        <taxon>Pichiaceae</taxon>
        <taxon>Ogataea</taxon>
        <taxon>Ogataea/Candida clade</taxon>
    </lineage>
</organism>
<protein>
    <submittedName>
        <fullName evidence="2">Unnamed protein product</fullName>
    </submittedName>
</protein>
<feature type="region of interest" description="Disordered" evidence="1">
    <location>
        <begin position="14"/>
        <end position="75"/>
    </location>
</feature>
<sequence length="102" mass="11443">MHQLLILGIASKLGKPSQVKSTRQVKHEARKAEDKKERQRTRKKGRGQERKRRPDASLKNRDGDANGRATHLANDACWGPNTEILTPVKAAPSENIMRIAPK</sequence>
<accession>A0A9W6T4K4</accession>
<evidence type="ECO:0000313" key="2">
    <source>
        <dbReference type="EMBL" id="GME75546.1"/>
    </source>
</evidence>
<dbReference type="EMBL" id="BSXN01002088">
    <property type="protein sequence ID" value="GME75546.1"/>
    <property type="molecule type" value="Genomic_DNA"/>
</dbReference>
<proteinExistence type="predicted"/>